<reference evidence="1" key="1">
    <citation type="journal article" date="2013" name="Genome Biol.">
        <title>Draft genome of the mountain pine beetle, Dendroctonus ponderosae Hopkins, a major forest pest.</title>
        <authorList>
            <person name="Keeling C.I."/>
            <person name="Yuen M.M."/>
            <person name="Liao N.Y."/>
            <person name="Docking T.R."/>
            <person name="Chan S.K."/>
            <person name="Taylor G.A."/>
            <person name="Palmquist D.L."/>
            <person name="Jackman S.D."/>
            <person name="Nguyen A."/>
            <person name="Li M."/>
            <person name="Henderson H."/>
            <person name="Janes J.K."/>
            <person name="Zhao Y."/>
            <person name="Pandoh P."/>
            <person name="Moore R."/>
            <person name="Sperling F.A."/>
            <person name="Huber D.P."/>
            <person name="Birol I."/>
            <person name="Jones S.J."/>
            <person name="Bohlmann J."/>
        </authorList>
    </citation>
    <scope>NUCLEOTIDE SEQUENCE</scope>
</reference>
<name>N6TP65_DENPD</name>
<dbReference type="OMA" id="NEHRAHE"/>
<dbReference type="AlphaFoldDB" id="N6TP65"/>
<sequence length="206" mass="23565">MSTAPLKPTIWYRCIDDTFVLCRHGRKNLDIFLDHLNKQHPDFNLAFLQNGYSQLDIKKAVGVGRAEKSESTMKAFLPFVPRVTDRIGRLLRKHNIRTVYNPTTMIPECLGSVKDRRPPLATAEIYRISCSCGSVYIGTTKRSVATIIEEHRQNCKLGHVEKSAVAEHALRDGTHNIYFGEAQVLATTTRYRPRLIREAEKKRQSR</sequence>
<dbReference type="EMBL" id="KB739255">
    <property type="protein sequence ID" value="ENN82324.1"/>
    <property type="molecule type" value="Genomic_DNA"/>
</dbReference>
<dbReference type="HOGENOM" id="CLU_1333146_0_0_1"/>
<gene>
    <name evidence="1" type="ORF">YQE_01301</name>
</gene>
<organism evidence="1">
    <name type="scientific">Dendroctonus ponderosae</name>
    <name type="common">Mountain pine beetle</name>
    <dbReference type="NCBI Taxonomy" id="77166"/>
    <lineage>
        <taxon>Eukaryota</taxon>
        <taxon>Metazoa</taxon>
        <taxon>Ecdysozoa</taxon>
        <taxon>Arthropoda</taxon>
        <taxon>Hexapoda</taxon>
        <taxon>Insecta</taxon>
        <taxon>Pterygota</taxon>
        <taxon>Neoptera</taxon>
        <taxon>Endopterygota</taxon>
        <taxon>Coleoptera</taxon>
        <taxon>Polyphaga</taxon>
        <taxon>Cucujiformia</taxon>
        <taxon>Curculionidae</taxon>
        <taxon>Scolytinae</taxon>
        <taxon>Dendroctonus</taxon>
    </lineage>
</organism>
<accession>N6TP65</accession>
<dbReference type="PANTHER" id="PTHR21301">
    <property type="entry name" value="REVERSE TRANSCRIPTASE"/>
    <property type="match status" value="1"/>
</dbReference>
<evidence type="ECO:0000313" key="1">
    <source>
        <dbReference type="EMBL" id="ENN82324.1"/>
    </source>
</evidence>
<protein>
    <submittedName>
        <fullName evidence="1">Uncharacterized protein</fullName>
    </submittedName>
</protein>
<feature type="non-terminal residue" evidence="1">
    <location>
        <position position="1"/>
    </location>
</feature>
<dbReference type="OrthoDB" id="10058657at2759"/>
<dbReference type="PANTHER" id="PTHR21301:SF11">
    <property type="entry name" value="GIY-YIG DOMAIN-CONTAINING PROTEIN"/>
    <property type="match status" value="1"/>
</dbReference>
<proteinExistence type="predicted"/>